<name>A0A918JQX7_9BURK</name>
<dbReference type="GO" id="GO:0005198">
    <property type="term" value="F:structural molecule activity"/>
    <property type="evidence" value="ECO:0007669"/>
    <property type="project" value="UniProtKB-UniRule"/>
</dbReference>
<dbReference type="GO" id="GO:0003774">
    <property type="term" value="F:cytoskeletal motor activity"/>
    <property type="evidence" value="ECO:0007669"/>
    <property type="project" value="InterPro"/>
</dbReference>
<dbReference type="InterPro" id="IPR001624">
    <property type="entry name" value="FliE"/>
</dbReference>
<proteinExistence type="inferred from homology"/>
<reference evidence="6" key="1">
    <citation type="journal article" date="2014" name="Int. J. Syst. Evol. Microbiol.">
        <title>Complete genome sequence of Corynebacterium casei LMG S-19264T (=DSM 44701T), isolated from a smear-ripened cheese.</title>
        <authorList>
            <consortium name="US DOE Joint Genome Institute (JGI-PGF)"/>
            <person name="Walter F."/>
            <person name="Albersmeier A."/>
            <person name="Kalinowski J."/>
            <person name="Ruckert C."/>
        </authorList>
    </citation>
    <scope>NUCLEOTIDE SEQUENCE</scope>
    <source>
        <strain evidence="6">KCTC 23732</strain>
    </source>
</reference>
<dbReference type="AlphaFoldDB" id="A0A918JQX7"/>
<comment type="subcellular location">
    <subcellularLocation>
        <location evidence="1 4">Bacterial flagellum basal body</location>
    </subcellularLocation>
</comment>
<sequence length="123" mass="12879">MQAISPLAISGMNTLQQQMKAMANGAKAGEVSAQLGSMQPFGTQTPGVTKASFASELDAAIKSISATQQAANTKAEQFIMGKPGISLNDVMIDMQKASIGFQSAIQVRNKLVQAYQTIASMPI</sequence>
<dbReference type="EMBL" id="BMYS01000021">
    <property type="protein sequence ID" value="GGW93957.1"/>
    <property type="molecule type" value="Genomic_DNA"/>
</dbReference>
<comment type="caution">
    <text evidence="6">The sequence shown here is derived from an EMBL/GenBank/DDBJ whole genome shotgun (WGS) entry which is preliminary data.</text>
</comment>
<dbReference type="PANTHER" id="PTHR34653:SF1">
    <property type="entry name" value="FLAGELLAR HOOK-BASAL BODY COMPLEX PROTEIN FLIE"/>
    <property type="match status" value="1"/>
</dbReference>
<evidence type="ECO:0000256" key="4">
    <source>
        <dbReference type="HAMAP-Rule" id="MF_00724"/>
    </source>
</evidence>
<organism evidence="6 7">
    <name type="scientific">Advenella faeciporci</name>
    <dbReference type="NCBI Taxonomy" id="797535"/>
    <lineage>
        <taxon>Bacteria</taxon>
        <taxon>Pseudomonadati</taxon>
        <taxon>Pseudomonadota</taxon>
        <taxon>Betaproteobacteria</taxon>
        <taxon>Burkholderiales</taxon>
        <taxon>Alcaligenaceae</taxon>
    </lineage>
</organism>
<dbReference type="PANTHER" id="PTHR34653">
    <property type="match status" value="1"/>
</dbReference>
<keyword evidence="6" id="KW-0282">Flagellum</keyword>
<dbReference type="GO" id="GO:0071973">
    <property type="term" value="P:bacterial-type flagellum-dependent cell motility"/>
    <property type="evidence" value="ECO:0007669"/>
    <property type="project" value="InterPro"/>
</dbReference>
<dbReference type="NCBIfam" id="TIGR00205">
    <property type="entry name" value="fliE"/>
    <property type="match status" value="1"/>
</dbReference>
<dbReference type="PRINTS" id="PR01006">
    <property type="entry name" value="FLGHOOKFLIE"/>
</dbReference>
<gene>
    <name evidence="4 6" type="primary">fliE</name>
    <name evidence="6" type="ORF">GCM10011450_24940</name>
</gene>
<evidence type="ECO:0000313" key="7">
    <source>
        <dbReference type="Proteomes" id="UP000608345"/>
    </source>
</evidence>
<dbReference type="HAMAP" id="MF_00724">
    <property type="entry name" value="FliE"/>
    <property type="match status" value="1"/>
</dbReference>
<dbReference type="RefSeq" id="WP_189385834.1">
    <property type="nucleotide sequence ID" value="NZ_BAABFY010000016.1"/>
</dbReference>
<keyword evidence="3 4" id="KW-0975">Bacterial flagellum</keyword>
<comment type="similarity">
    <text evidence="2 4">Belongs to the FliE family.</text>
</comment>
<keyword evidence="7" id="KW-1185">Reference proteome</keyword>
<accession>A0A918JQX7</accession>
<reference evidence="6" key="2">
    <citation type="submission" date="2020-09" db="EMBL/GenBank/DDBJ databases">
        <authorList>
            <person name="Sun Q."/>
            <person name="Kim S."/>
        </authorList>
    </citation>
    <scope>NUCLEOTIDE SEQUENCE</scope>
    <source>
        <strain evidence="6">KCTC 23732</strain>
    </source>
</reference>
<evidence type="ECO:0000256" key="2">
    <source>
        <dbReference type="ARBA" id="ARBA00009272"/>
    </source>
</evidence>
<dbReference type="Proteomes" id="UP000608345">
    <property type="component" value="Unassembled WGS sequence"/>
</dbReference>
<evidence type="ECO:0000256" key="3">
    <source>
        <dbReference type="ARBA" id="ARBA00023143"/>
    </source>
</evidence>
<dbReference type="GO" id="GO:0009425">
    <property type="term" value="C:bacterial-type flagellum basal body"/>
    <property type="evidence" value="ECO:0007669"/>
    <property type="project" value="UniProtKB-SubCell"/>
</dbReference>
<protein>
    <recommendedName>
        <fullName evidence="4 5">Flagellar hook-basal body complex protein FliE</fullName>
    </recommendedName>
</protein>
<keyword evidence="6" id="KW-0969">Cilium</keyword>
<evidence type="ECO:0000256" key="5">
    <source>
        <dbReference type="NCBIfam" id="TIGR00205"/>
    </source>
</evidence>
<keyword evidence="6" id="KW-0966">Cell projection</keyword>
<evidence type="ECO:0000256" key="1">
    <source>
        <dbReference type="ARBA" id="ARBA00004117"/>
    </source>
</evidence>
<dbReference type="Pfam" id="PF02049">
    <property type="entry name" value="FliE"/>
    <property type="match status" value="1"/>
</dbReference>
<evidence type="ECO:0000313" key="6">
    <source>
        <dbReference type="EMBL" id="GGW93957.1"/>
    </source>
</evidence>